<keyword evidence="2" id="KW-0472">Membrane</keyword>
<dbReference type="Proteomes" id="UP000325081">
    <property type="component" value="Unassembled WGS sequence"/>
</dbReference>
<keyword evidence="2" id="KW-1133">Transmembrane helix</keyword>
<keyword evidence="3" id="KW-0808">Transferase</keyword>
<keyword evidence="4" id="KW-1185">Reference proteome</keyword>
<name>A0A5A7QJJ5_STRAF</name>
<sequence>MSSSRTAKAESNKKYAALIQQFHTLEKDWNSFKNNSRPRINHPQSPKSDPTTTTSALTYSHHLSPPTGLIKSPPERSWAVREILRDRRAAFASGRLKGRKLFGDEPEIDWSEFDWMTCTFPVEKVVVVEEERVVGRGRGGYVATMAWFAFVLILVTVGLVMMGCSGKFVGGPKEFGLGQEELPYLNSFLTKVESVLRKSLTTI</sequence>
<feature type="non-terminal residue" evidence="3">
    <location>
        <position position="203"/>
    </location>
</feature>
<protein>
    <submittedName>
        <fullName evidence="3">GCN5-like N-acetyltransferase</fullName>
    </submittedName>
</protein>
<organism evidence="3 4">
    <name type="scientific">Striga asiatica</name>
    <name type="common">Asiatic witchweed</name>
    <name type="synonym">Buchnera asiatica</name>
    <dbReference type="NCBI Taxonomy" id="4170"/>
    <lineage>
        <taxon>Eukaryota</taxon>
        <taxon>Viridiplantae</taxon>
        <taxon>Streptophyta</taxon>
        <taxon>Embryophyta</taxon>
        <taxon>Tracheophyta</taxon>
        <taxon>Spermatophyta</taxon>
        <taxon>Magnoliopsida</taxon>
        <taxon>eudicotyledons</taxon>
        <taxon>Gunneridae</taxon>
        <taxon>Pentapetalae</taxon>
        <taxon>asterids</taxon>
        <taxon>lamiids</taxon>
        <taxon>Lamiales</taxon>
        <taxon>Orobanchaceae</taxon>
        <taxon>Buchnereae</taxon>
        <taxon>Striga</taxon>
    </lineage>
</organism>
<dbReference type="AlphaFoldDB" id="A0A5A7QJJ5"/>
<feature type="region of interest" description="Disordered" evidence="1">
    <location>
        <begin position="33"/>
        <end position="57"/>
    </location>
</feature>
<proteinExistence type="predicted"/>
<keyword evidence="2" id="KW-0812">Transmembrane</keyword>
<comment type="caution">
    <text evidence="3">The sequence shown here is derived from an EMBL/GenBank/DDBJ whole genome shotgun (WGS) entry which is preliminary data.</text>
</comment>
<dbReference type="GO" id="GO:0016740">
    <property type="term" value="F:transferase activity"/>
    <property type="evidence" value="ECO:0007669"/>
    <property type="project" value="UniProtKB-KW"/>
</dbReference>
<dbReference type="OrthoDB" id="913696at2759"/>
<evidence type="ECO:0000313" key="4">
    <source>
        <dbReference type="Proteomes" id="UP000325081"/>
    </source>
</evidence>
<evidence type="ECO:0000256" key="2">
    <source>
        <dbReference type="SAM" id="Phobius"/>
    </source>
</evidence>
<accession>A0A5A7QJJ5</accession>
<evidence type="ECO:0000313" key="3">
    <source>
        <dbReference type="EMBL" id="GER45499.1"/>
    </source>
</evidence>
<dbReference type="EMBL" id="BKCP01007182">
    <property type="protein sequence ID" value="GER45499.1"/>
    <property type="molecule type" value="Genomic_DNA"/>
</dbReference>
<gene>
    <name evidence="3" type="ORF">STAS_22447</name>
</gene>
<evidence type="ECO:0000256" key="1">
    <source>
        <dbReference type="SAM" id="MobiDB-lite"/>
    </source>
</evidence>
<reference evidence="4" key="1">
    <citation type="journal article" date="2019" name="Curr. Biol.">
        <title>Genome Sequence of Striga asiatica Provides Insight into the Evolution of Plant Parasitism.</title>
        <authorList>
            <person name="Yoshida S."/>
            <person name="Kim S."/>
            <person name="Wafula E.K."/>
            <person name="Tanskanen J."/>
            <person name="Kim Y.M."/>
            <person name="Honaas L."/>
            <person name="Yang Z."/>
            <person name="Spallek T."/>
            <person name="Conn C.E."/>
            <person name="Ichihashi Y."/>
            <person name="Cheong K."/>
            <person name="Cui S."/>
            <person name="Der J.P."/>
            <person name="Gundlach H."/>
            <person name="Jiao Y."/>
            <person name="Hori C."/>
            <person name="Ishida J.K."/>
            <person name="Kasahara H."/>
            <person name="Kiba T."/>
            <person name="Kim M.S."/>
            <person name="Koo N."/>
            <person name="Laohavisit A."/>
            <person name="Lee Y.H."/>
            <person name="Lumba S."/>
            <person name="McCourt P."/>
            <person name="Mortimer J.C."/>
            <person name="Mutuku J.M."/>
            <person name="Nomura T."/>
            <person name="Sasaki-Sekimoto Y."/>
            <person name="Seto Y."/>
            <person name="Wang Y."/>
            <person name="Wakatake T."/>
            <person name="Sakakibara H."/>
            <person name="Demura T."/>
            <person name="Yamaguchi S."/>
            <person name="Yoneyama K."/>
            <person name="Manabe R.I."/>
            <person name="Nelson D.C."/>
            <person name="Schulman A.H."/>
            <person name="Timko M.P."/>
            <person name="dePamphilis C.W."/>
            <person name="Choi D."/>
            <person name="Shirasu K."/>
        </authorList>
    </citation>
    <scope>NUCLEOTIDE SEQUENCE [LARGE SCALE GENOMIC DNA]</scope>
    <source>
        <strain evidence="4">cv. UVA1</strain>
    </source>
</reference>
<feature type="transmembrane region" description="Helical" evidence="2">
    <location>
        <begin position="141"/>
        <end position="163"/>
    </location>
</feature>